<keyword evidence="12" id="KW-0732">Signal</keyword>
<evidence type="ECO:0000313" key="14">
    <source>
        <dbReference type="Proteomes" id="UP000315700"/>
    </source>
</evidence>
<keyword evidence="7" id="KW-0915">Sodium</keyword>
<dbReference type="InterPro" id="IPR038377">
    <property type="entry name" value="Na/Glc_symporter_sf"/>
</dbReference>
<feature type="transmembrane region" description="Helical" evidence="11">
    <location>
        <begin position="393"/>
        <end position="412"/>
    </location>
</feature>
<evidence type="ECO:0000256" key="10">
    <source>
        <dbReference type="ARBA" id="ARBA00023201"/>
    </source>
</evidence>
<dbReference type="InParanoid" id="A0A517SJD9"/>
<keyword evidence="9 11" id="KW-0472">Membrane</keyword>
<evidence type="ECO:0000256" key="9">
    <source>
        <dbReference type="ARBA" id="ARBA00023136"/>
    </source>
</evidence>
<feature type="transmembrane region" description="Helical" evidence="11">
    <location>
        <begin position="541"/>
        <end position="560"/>
    </location>
</feature>
<dbReference type="Pfam" id="PF13646">
    <property type="entry name" value="HEAT_2"/>
    <property type="match status" value="1"/>
</dbReference>
<dbReference type="FunCoup" id="A0A517SJD9">
    <property type="interactions" value="164"/>
</dbReference>
<evidence type="ECO:0000256" key="8">
    <source>
        <dbReference type="ARBA" id="ARBA00023065"/>
    </source>
</evidence>
<evidence type="ECO:0000256" key="5">
    <source>
        <dbReference type="ARBA" id="ARBA00022692"/>
    </source>
</evidence>
<feature type="transmembrane region" description="Helical" evidence="11">
    <location>
        <begin position="627"/>
        <end position="652"/>
    </location>
</feature>
<evidence type="ECO:0000256" key="12">
    <source>
        <dbReference type="SAM" id="SignalP"/>
    </source>
</evidence>
<feature type="transmembrane region" description="Helical" evidence="11">
    <location>
        <begin position="467"/>
        <end position="490"/>
    </location>
</feature>
<feature type="transmembrane region" description="Helical" evidence="11">
    <location>
        <begin position="314"/>
        <end position="334"/>
    </location>
</feature>
<protein>
    <submittedName>
        <fullName evidence="13">Sodium/glucose cotransporter</fullName>
    </submittedName>
</protein>
<evidence type="ECO:0000256" key="7">
    <source>
        <dbReference type="ARBA" id="ARBA00023053"/>
    </source>
</evidence>
<keyword evidence="4" id="KW-1003">Cell membrane</keyword>
<accession>A0A517SJD9</accession>
<dbReference type="InterPro" id="IPR011989">
    <property type="entry name" value="ARM-like"/>
</dbReference>
<dbReference type="AlphaFoldDB" id="A0A517SJD9"/>
<dbReference type="RefSeq" id="WP_145033394.1">
    <property type="nucleotide sequence ID" value="NZ_CP036271.1"/>
</dbReference>
<dbReference type="Gene3D" id="1.20.1730.10">
    <property type="entry name" value="Sodium/glucose cotransporter"/>
    <property type="match status" value="1"/>
</dbReference>
<evidence type="ECO:0000256" key="3">
    <source>
        <dbReference type="ARBA" id="ARBA00022448"/>
    </source>
</evidence>
<dbReference type="PANTHER" id="PTHR42985">
    <property type="entry name" value="SODIUM-COUPLED MONOCARBOXYLATE TRANSPORTER"/>
    <property type="match status" value="1"/>
</dbReference>
<dbReference type="SUPFAM" id="SSF48371">
    <property type="entry name" value="ARM repeat"/>
    <property type="match status" value="1"/>
</dbReference>
<comment type="similarity">
    <text evidence="2">Belongs to the sodium:solute symporter (SSF) (TC 2.A.21) family.</text>
</comment>
<feature type="transmembrane region" description="Helical" evidence="11">
    <location>
        <begin position="354"/>
        <end position="373"/>
    </location>
</feature>
<dbReference type="KEGG" id="ccos:Pan44_42910"/>
<name>A0A517SJD9_9PLAN</name>
<keyword evidence="14" id="KW-1185">Reference proteome</keyword>
<feature type="transmembrane region" description="Helical" evidence="11">
    <location>
        <begin position="497"/>
        <end position="521"/>
    </location>
</feature>
<dbReference type="InterPro" id="IPR016024">
    <property type="entry name" value="ARM-type_fold"/>
</dbReference>
<evidence type="ECO:0000313" key="13">
    <source>
        <dbReference type="EMBL" id="QDT56239.1"/>
    </source>
</evidence>
<keyword evidence="6 11" id="KW-1133">Transmembrane helix</keyword>
<dbReference type="NCBIfam" id="TIGR00813">
    <property type="entry name" value="sss"/>
    <property type="match status" value="1"/>
</dbReference>
<dbReference type="PANTHER" id="PTHR42985:SF40">
    <property type="entry name" value="LD47995P-RELATED"/>
    <property type="match status" value="1"/>
</dbReference>
<dbReference type="Proteomes" id="UP000315700">
    <property type="component" value="Chromosome"/>
</dbReference>
<feature type="transmembrane region" description="Helical" evidence="11">
    <location>
        <begin position="688"/>
        <end position="711"/>
    </location>
</feature>
<proteinExistence type="inferred from homology"/>
<dbReference type="OrthoDB" id="9810181at2"/>
<feature type="transmembrane region" description="Helical" evidence="11">
    <location>
        <begin position="717"/>
        <end position="738"/>
    </location>
</feature>
<dbReference type="Pfam" id="PF00474">
    <property type="entry name" value="SSF"/>
    <property type="match status" value="1"/>
</dbReference>
<evidence type="ECO:0000256" key="11">
    <source>
        <dbReference type="SAM" id="Phobius"/>
    </source>
</evidence>
<dbReference type="GO" id="GO:0005886">
    <property type="term" value="C:plasma membrane"/>
    <property type="evidence" value="ECO:0007669"/>
    <property type="project" value="UniProtKB-SubCell"/>
</dbReference>
<feature type="transmembrane region" description="Helical" evidence="11">
    <location>
        <begin position="776"/>
        <end position="796"/>
    </location>
</feature>
<dbReference type="PROSITE" id="PS50283">
    <property type="entry name" value="NA_SOLUT_SYMP_3"/>
    <property type="match status" value="1"/>
</dbReference>
<evidence type="ECO:0000256" key="2">
    <source>
        <dbReference type="ARBA" id="ARBA00006434"/>
    </source>
</evidence>
<keyword evidence="10" id="KW-0739">Sodium transport</keyword>
<dbReference type="Gene3D" id="1.25.10.10">
    <property type="entry name" value="Leucine-rich Repeat Variant"/>
    <property type="match status" value="2"/>
</dbReference>
<evidence type="ECO:0000256" key="4">
    <source>
        <dbReference type="ARBA" id="ARBA00022475"/>
    </source>
</evidence>
<dbReference type="GO" id="GO:0015293">
    <property type="term" value="F:symporter activity"/>
    <property type="evidence" value="ECO:0007669"/>
    <property type="project" value="TreeGrafter"/>
</dbReference>
<dbReference type="InterPro" id="IPR051163">
    <property type="entry name" value="Sodium:Solute_Symporter_SSF"/>
</dbReference>
<feature type="chain" id="PRO_5022074963" evidence="12">
    <location>
        <begin position="27"/>
        <end position="819"/>
    </location>
</feature>
<feature type="signal peptide" evidence="12">
    <location>
        <begin position="1"/>
        <end position="26"/>
    </location>
</feature>
<organism evidence="13 14">
    <name type="scientific">Caulifigura coniformis</name>
    <dbReference type="NCBI Taxonomy" id="2527983"/>
    <lineage>
        <taxon>Bacteria</taxon>
        <taxon>Pseudomonadati</taxon>
        <taxon>Planctomycetota</taxon>
        <taxon>Planctomycetia</taxon>
        <taxon>Planctomycetales</taxon>
        <taxon>Planctomycetaceae</taxon>
        <taxon>Caulifigura</taxon>
    </lineage>
</organism>
<feature type="transmembrane region" description="Helical" evidence="11">
    <location>
        <begin position="745"/>
        <end position="764"/>
    </location>
</feature>
<gene>
    <name evidence="13" type="primary">sglT_2</name>
    <name evidence="13" type="ORF">Pan44_42910</name>
</gene>
<keyword evidence="5 11" id="KW-0812">Transmembrane</keyword>
<reference evidence="13 14" key="1">
    <citation type="submission" date="2019-02" db="EMBL/GenBank/DDBJ databases">
        <title>Deep-cultivation of Planctomycetes and their phenomic and genomic characterization uncovers novel biology.</title>
        <authorList>
            <person name="Wiegand S."/>
            <person name="Jogler M."/>
            <person name="Boedeker C."/>
            <person name="Pinto D."/>
            <person name="Vollmers J."/>
            <person name="Rivas-Marin E."/>
            <person name="Kohn T."/>
            <person name="Peeters S.H."/>
            <person name="Heuer A."/>
            <person name="Rast P."/>
            <person name="Oberbeckmann S."/>
            <person name="Bunk B."/>
            <person name="Jeske O."/>
            <person name="Meyerdierks A."/>
            <person name="Storesund J.E."/>
            <person name="Kallscheuer N."/>
            <person name="Luecker S."/>
            <person name="Lage O.M."/>
            <person name="Pohl T."/>
            <person name="Merkel B.J."/>
            <person name="Hornburger P."/>
            <person name="Mueller R.-W."/>
            <person name="Bruemmer F."/>
            <person name="Labrenz M."/>
            <person name="Spormann A.M."/>
            <person name="Op den Camp H."/>
            <person name="Overmann J."/>
            <person name="Amann R."/>
            <person name="Jetten M.S.M."/>
            <person name="Mascher T."/>
            <person name="Medema M.H."/>
            <person name="Devos D.P."/>
            <person name="Kaster A.-K."/>
            <person name="Ovreas L."/>
            <person name="Rohde M."/>
            <person name="Galperin M.Y."/>
            <person name="Jogler C."/>
        </authorList>
    </citation>
    <scope>NUCLEOTIDE SEQUENCE [LARGE SCALE GENOMIC DNA]</scope>
    <source>
        <strain evidence="13 14">Pan44</strain>
    </source>
</reference>
<evidence type="ECO:0000256" key="1">
    <source>
        <dbReference type="ARBA" id="ARBA00004651"/>
    </source>
</evidence>
<evidence type="ECO:0000256" key="6">
    <source>
        <dbReference type="ARBA" id="ARBA00022989"/>
    </source>
</evidence>
<dbReference type="InterPro" id="IPR001734">
    <property type="entry name" value="Na/solute_symporter"/>
</dbReference>
<keyword evidence="8" id="KW-0406">Ion transport</keyword>
<sequence precursor="true">MGQLHLPISQAATCRWLALLMACLFAGCGSTTTSGGRIPREERTALIGELRSALESQSGWPRIHAAEALIAQGYPEETLETYRPLADNSPAEERIGVWRILAQAEPGRAARRAMVERVRAAFLDPDGPDRLHAVETLAKLQFAVPDEDRAQVVEYARRNPAEAAFAHWLLANSGDDASRQTLAATLKDPDPVARLRASFALSSLPGPRTSTEQAAIADAAQAEPADSPSRVMLVGAAAKAVNVSEPFRAELLKLVQSTDVERRRQAATWLGDVGRPADQAALITLADDDDPRVRMAAANARLRIDRRIPHRMELADWGVVALYLLGMLVLGWHYSGKSKTTEDYMLGGRQMKSWTVGVSLFATIVSTISYLTWPGEVIQHGPMVLCGLLSYPLIALVVGRFLIPFFMTLRVTSAYEILESRLGVSVRLVGSLFFLTLRLLWMAVIIYTTTTKVIIPITGLDPSWTPWIAIVMGLVTIIYTAEGGLTAVVAADVVQAFILIGGAVVSMVVITVDMGGVGEWWPKEWASHWQQPILGYDPSARITLLGAFIATFTWFICTAGSDQMAIQRYLATRDLKSARRMYNISILSSGLVETFLCILGFALLAWFKTHREYLADGQSISANADQLFPRFIVVGLPQGLTGLVVAGLLAAAMSSLSSGLNSSCSVVTIDLIDRFRRKRDTETNHVRVAKFVSVAIGIIVVSLSLLVGLVQGNLLELAFKVVNLLTAPLFGLFFLAMFVPWATAFGTLVGAAAGVVTVVSINFWKELTGTAGPSFLWAMPASLVVEVAVGSLVSLVHRAAGGGRPTPGIPRAPDASSET</sequence>
<comment type="subcellular location">
    <subcellularLocation>
        <location evidence="1">Cell membrane</location>
        <topology evidence="1">Multi-pass membrane protein</topology>
    </subcellularLocation>
</comment>
<keyword evidence="3" id="KW-0813">Transport</keyword>
<feature type="transmembrane region" description="Helical" evidence="11">
    <location>
        <begin position="581"/>
        <end position="607"/>
    </location>
</feature>
<feature type="transmembrane region" description="Helical" evidence="11">
    <location>
        <begin position="424"/>
        <end position="447"/>
    </location>
</feature>
<dbReference type="GO" id="GO:0006814">
    <property type="term" value="P:sodium ion transport"/>
    <property type="evidence" value="ECO:0007669"/>
    <property type="project" value="UniProtKB-KW"/>
</dbReference>
<dbReference type="EMBL" id="CP036271">
    <property type="protein sequence ID" value="QDT56239.1"/>
    <property type="molecule type" value="Genomic_DNA"/>
</dbReference>